<gene>
    <name evidence="2" type="ORF">BURPS1710A_A1081</name>
</gene>
<dbReference type="AlphaFoldDB" id="A0A0E1VVK8"/>
<reference evidence="2" key="1">
    <citation type="submission" date="2009-05" db="EMBL/GenBank/DDBJ databases">
        <authorList>
            <person name="Harkins D.M."/>
            <person name="DeShazer D."/>
            <person name="Woods D.E."/>
            <person name="Brinkac L.M."/>
            <person name="Brown K.A."/>
            <person name="Hung G.C."/>
            <person name="Tuanyok A."/>
            <person name="Zhang B."/>
            <person name="Nierman W.C."/>
        </authorList>
    </citation>
    <scope>NUCLEOTIDE SEQUENCE [LARGE SCALE GENOMIC DNA]</scope>
    <source>
        <strain evidence="2">1710a</strain>
    </source>
</reference>
<feature type="compositionally biased region" description="Polar residues" evidence="1">
    <location>
        <begin position="1"/>
        <end position="10"/>
    </location>
</feature>
<feature type="compositionally biased region" description="Pro residues" evidence="1">
    <location>
        <begin position="20"/>
        <end position="43"/>
    </location>
</feature>
<protein>
    <submittedName>
        <fullName evidence="2">Uncharacterized protein</fullName>
    </submittedName>
</protein>
<sequence>MVKSTEQATPRASRAGPPSDQRPPCQPLPPSRRAPHAPAPPPASNDCRFPDTTSSSS</sequence>
<evidence type="ECO:0000313" key="2">
    <source>
        <dbReference type="EMBL" id="EET04908.1"/>
    </source>
</evidence>
<name>A0A0E1VVK8_BURPE</name>
<dbReference type="HOGENOM" id="CLU_200289_0_0_4"/>
<proteinExistence type="predicted"/>
<feature type="region of interest" description="Disordered" evidence="1">
    <location>
        <begin position="1"/>
        <end position="57"/>
    </location>
</feature>
<organism evidence="2">
    <name type="scientific">Burkholderia pseudomallei 1710a</name>
    <dbReference type="NCBI Taxonomy" id="320371"/>
    <lineage>
        <taxon>Bacteria</taxon>
        <taxon>Pseudomonadati</taxon>
        <taxon>Pseudomonadota</taxon>
        <taxon>Betaproteobacteria</taxon>
        <taxon>Burkholderiales</taxon>
        <taxon>Burkholderiaceae</taxon>
        <taxon>Burkholderia</taxon>
        <taxon>pseudomallei group</taxon>
    </lineage>
</organism>
<dbReference type="EMBL" id="CM000833">
    <property type="protein sequence ID" value="EET04908.1"/>
    <property type="molecule type" value="Genomic_DNA"/>
</dbReference>
<dbReference type="Proteomes" id="UP000001812">
    <property type="component" value="Chromosome II"/>
</dbReference>
<accession>A0A0E1VVK8</accession>
<evidence type="ECO:0000256" key="1">
    <source>
        <dbReference type="SAM" id="MobiDB-lite"/>
    </source>
</evidence>